<protein>
    <submittedName>
        <fullName evidence="2">Uncharacterized protein</fullName>
    </submittedName>
</protein>
<dbReference type="AlphaFoldDB" id="A0A182T2B3"/>
<evidence type="ECO:0000313" key="3">
    <source>
        <dbReference type="Proteomes" id="UP000075901"/>
    </source>
</evidence>
<reference evidence="3" key="1">
    <citation type="submission" date="2013-09" db="EMBL/GenBank/DDBJ databases">
        <title>The Genome Sequence of Anopheles maculatus species B.</title>
        <authorList>
            <consortium name="The Broad Institute Genomics Platform"/>
            <person name="Neafsey D.E."/>
            <person name="Besansky N."/>
            <person name="Howell P."/>
            <person name="Walton C."/>
            <person name="Young S.K."/>
            <person name="Zeng Q."/>
            <person name="Gargeya S."/>
            <person name="Fitzgerald M."/>
            <person name="Haas B."/>
            <person name="Abouelleil A."/>
            <person name="Allen A.W."/>
            <person name="Alvarado L."/>
            <person name="Arachchi H.M."/>
            <person name="Berlin A.M."/>
            <person name="Chapman S.B."/>
            <person name="Gainer-Dewar J."/>
            <person name="Goldberg J."/>
            <person name="Griggs A."/>
            <person name="Gujja S."/>
            <person name="Hansen M."/>
            <person name="Howarth C."/>
            <person name="Imamovic A."/>
            <person name="Ireland A."/>
            <person name="Larimer J."/>
            <person name="McCowan C."/>
            <person name="Murphy C."/>
            <person name="Pearson M."/>
            <person name="Poon T.W."/>
            <person name="Priest M."/>
            <person name="Roberts A."/>
            <person name="Saif S."/>
            <person name="Shea T."/>
            <person name="Sisk P."/>
            <person name="Sykes S."/>
            <person name="Wortman J."/>
            <person name="Nusbaum C."/>
            <person name="Birren B."/>
        </authorList>
    </citation>
    <scope>NUCLEOTIDE SEQUENCE [LARGE SCALE GENOMIC DNA]</scope>
    <source>
        <strain evidence="3">maculatus3</strain>
    </source>
</reference>
<evidence type="ECO:0000256" key="1">
    <source>
        <dbReference type="SAM" id="MobiDB-lite"/>
    </source>
</evidence>
<keyword evidence="3" id="KW-1185">Reference proteome</keyword>
<sequence length="109" mass="11705">MAAGVLSLCGESGESSEQQYVSDKGPASSMLLALRPEHGKASPSSATSCKRQFRAPDAYNFFVRLQRVPGMGPRSSASRKYNGNKSSNSTHSCPLTIVRTACYALKNLF</sequence>
<proteinExistence type="predicted"/>
<dbReference type="Proteomes" id="UP000075901">
    <property type="component" value="Unassembled WGS sequence"/>
</dbReference>
<dbReference type="EnsemblMetazoa" id="AMAM018202-RA">
    <property type="protein sequence ID" value="AMAM018202-PA"/>
    <property type="gene ID" value="AMAM018202"/>
</dbReference>
<feature type="compositionally biased region" description="Polar residues" evidence="1">
    <location>
        <begin position="75"/>
        <end position="89"/>
    </location>
</feature>
<organism evidence="2 3">
    <name type="scientific">Anopheles maculatus</name>
    <dbReference type="NCBI Taxonomy" id="74869"/>
    <lineage>
        <taxon>Eukaryota</taxon>
        <taxon>Metazoa</taxon>
        <taxon>Ecdysozoa</taxon>
        <taxon>Arthropoda</taxon>
        <taxon>Hexapoda</taxon>
        <taxon>Insecta</taxon>
        <taxon>Pterygota</taxon>
        <taxon>Neoptera</taxon>
        <taxon>Endopterygota</taxon>
        <taxon>Diptera</taxon>
        <taxon>Nematocera</taxon>
        <taxon>Culicoidea</taxon>
        <taxon>Culicidae</taxon>
        <taxon>Anophelinae</taxon>
        <taxon>Anopheles</taxon>
        <taxon>Anopheles maculatus group</taxon>
    </lineage>
</organism>
<dbReference type="VEuPathDB" id="VectorBase:AMAM018202"/>
<accession>A0A182T2B3</accession>
<feature type="region of interest" description="Disordered" evidence="1">
    <location>
        <begin position="70"/>
        <end position="89"/>
    </location>
</feature>
<feature type="region of interest" description="Disordered" evidence="1">
    <location>
        <begin position="1"/>
        <end position="24"/>
    </location>
</feature>
<reference evidence="2" key="2">
    <citation type="submission" date="2020-05" db="UniProtKB">
        <authorList>
            <consortium name="EnsemblMetazoa"/>
        </authorList>
    </citation>
    <scope>IDENTIFICATION</scope>
    <source>
        <strain evidence="2">maculatus3</strain>
    </source>
</reference>
<evidence type="ECO:0000313" key="2">
    <source>
        <dbReference type="EnsemblMetazoa" id="AMAM018202-PA"/>
    </source>
</evidence>
<feature type="compositionally biased region" description="Low complexity" evidence="1">
    <location>
        <begin position="10"/>
        <end position="19"/>
    </location>
</feature>
<name>A0A182T2B3_9DIPT</name>